<evidence type="ECO:0000313" key="8">
    <source>
        <dbReference type="Proteomes" id="UP000823927"/>
    </source>
</evidence>
<comment type="caution">
    <text evidence="7">The sequence shown here is derived from an EMBL/GenBank/DDBJ whole genome shotgun (WGS) entry which is preliminary data.</text>
</comment>
<evidence type="ECO:0000259" key="6">
    <source>
        <dbReference type="Pfam" id="PF17953"/>
    </source>
</evidence>
<dbReference type="InterPro" id="IPR005510">
    <property type="entry name" value="Csm4"/>
</dbReference>
<comment type="similarity">
    <text evidence="1">Belongs to the CRISPR-associated Csm4 family.</text>
</comment>
<feature type="domain" description="Csm4 C-terminal" evidence="6">
    <location>
        <begin position="216"/>
        <end position="304"/>
    </location>
</feature>
<reference evidence="7" key="1">
    <citation type="submission" date="2020-10" db="EMBL/GenBank/DDBJ databases">
        <authorList>
            <person name="Gilroy R."/>
        </authorList>
    </citation>
    <scope>NUCLEOTIDE SEQUENCE</scope>
    <source>
        <strain evidence="7">CHK178-757</strain>
    </source>
</reference>
<keyword evidence="4" id="KW-0051">Antiviral defense</keyword>
<dbReference type="EMBL" id="DVIT01000032">
    <property type="protein sequence ID" value="HIS47780.1"/>
    <property type="molecule type" value="Genomic_DNA"/>
</dbReference>
<evidence type="ECO:0000313" key="7">
    <source>
        <dbReference type="EMBL" id="HIS47780.1"/>
    </source>
</evidence>
<dbReference type="Pfam" id="PF03787">
    <property type="entry name" value="RAMPs"/>
    <property type="match status" value="1"/>
</dbReference>
<evidence type="ECO:0000259" key="5">
    <source>
        <dbReference type="Pfam" id="PF03787"/>
    </source>
</evidence>
<dbReference type="Pfam" id="PF17953">
    <property type="entry name" value="Csm4_C"/>
    <property type="match status" value="1"/>
</dbReference>
<name>A0A9D1F5G7_9FIRM</name>
<dbReference type="InterPro" id="IPR040932">
    <property type="entry name" value="Csm4_C"/>
</dbReference>
<dbReference type="AlphaFoldDB" id="A0A9D1F5G7"/>
<feature type="domain" description="CRISPR type III-associated protein" evidence="5">
    <location>
        <begin position="58"/>
        <end position="198"/>
    </location>
</feature>
<dbReference type="GO" id="GO:0051607">
    <property type="term" value="P:defense response to virus"/>
    <property type="evidence" value="ECO:0007669"/>
    <property type="project" value="UniProtKB-KW"/>
</dbReference>
<sequence length="306" mass="34731">MNYKLYLLEFQGGVHFGNGSLDDSEIACMADTLFSALCHEAVKAGILSQWYQIVSDRRLILSDAFPYIGKKYYLPKPILWVDRGDASGNSSMKKKMKNLQFIDSDYFEQYFQGNYPEKHLNDMDRLGTFGMKVSAVIRGREEPLPYRVRYFSFSENAGLYVIVGYEHMDDLGVFEELLESLSFSGIGGKRSSGFGRFEYCPAVIPDSMKKRLEHTGTYEMLLSSALPRDEELDVCLEGACYELIRRGGFVSSPVYTANPVRKKDLYVFRAGSCFKHPFMGSVRDVSVNGDRSVYRYACGMFMGVDI</sequence>
<proteinExistence type="inferred from homology"/>
<dbReference type="GO" id="GO:0003723">
    <property type="term" value="F:RNA binding"/>
    <property type="evidence" value="ECO:0007669"/>
    <property type="project" value="UniProtKB-KW"/>
</dbReference>
<gene>
    <name evidence="7" type="primary">csm4</name>
    <name evidence="7" type="ORF">IAB46_09575</name>
</gene>
<accession>A0A9D1F5G7</accession>
<evidence type="ECO:0000256" key="4">
    <source>
        <dbReference type="ARBA" id="ARBA00023118"/>
    </source>
</evidence>
<dbReference type="Proteomes" id="UP000823927">
    <property type="component" value="Unassembled WGS sequence"/>
</dbReference>
<dbReference type="InterPro" id="IPR005537">
    <property type="entry name" value="RAMP_III_fam"/>
</dbReference>
<evidence type="ECO:0000256" key="2">
    <source>
        <dbReference type="ARBA" id="ARBA00016109"/>
    </source>
</evidence>
<reference evidence="7" key="2">
    <citation type="journal article" date="2021" name="PeerJ">
        <title>Extensive microbial diversity within the chicken gut microbiome revealed by metagenomics and culture.</title>
        <authorList>
            <person name="Gilroy R."/>
            <person name="Ravi A."/>
            <person name="Getino M."/>
            <person name="Pursley I."/>
            <person name="Horton D.L."/>
            <person name="Alikhan N.F."/>
            <person name="Baker D."/>
            <person name="Gharbi K."/>
            <person name="Hall N."/>
            <person name="Watson M."/>
            <person name="Adriaenssens E.M."/>
            <person name="Foster-Nyarko E."/>
            <person name="Jarju S."/>
            <person name="Secka A."/>
            <person name="Antonio M."/>
            <person name="Oren A."/>
            <person name="Chaudhuri R.R."/>
            <person name="La Ragione R."/>
            <person name="Hildebrand F."/>
            <person name="Pallen M.J."/>
        </authorList>
    </citation>
    <scope>NUCLEOTIDE SEQUENCE</scope>
    <source>
        <strain evidence="7">CHK178-757</strain>
    </source>
</reference>
<evidence type="ECO:0000256" key="3">
    <source>
        <dbReference type="ARBA" id="ARBA00022884"/>
    </source>
</evidence>
<evidence type="ECO:0000256" key="1">
    <source>
        <dbReference type="ARBA" id="ARBA00005772"/>
    </source>
</evidence>
<organism evidence="7 8">
    <name type="scientific">Candidatus Scybalocola faecigallinarum</name>
    <dbReference type="NCBI Taxonomy" id="2840941"/>
    <lineage>
        <taxon>Bacteria</taxon>
        <taxon>Bacillati</taxon>
        <taxon>Bacillota</taxon>
        <taxon>Clostridia</taxon>
        <taxon>Lachnospirales</taxon>
        <taxon>Lachnospiraceae</taxon>
        <taxon>Lachnospiraceae incertae sedis</taxon>
        <taxon>Candidatus Scybalocola (ex Gilroy et al. 2021)</taxon>
    </lineage>
</organism>
<keyword evidence="3" id="KW-0694">RNA-binding</keyword>
<protein>
    <recommendedName>
        <fullName evidence="2">CRISPR system Cms protein Csm4</fullName>
    </recommendedName>
</protein>
<dbReference type="NCBIfam" id="TIGR01903">
    <property type="entry name" value="cas5_csm4"/>
    <property type="match status" value="1"/>
</dbReference>